<dbReference type="EMBL" id="CADCTJ010000940">
    <property type="protein sequence ID" value="CAA9275061.1"/>
    <property type="molecule type" value="Genomic_DNA"/>
</dbReference>
<reference evidence="1" key="1">
    <citation type="submission" date="2020-02" db="EMBL/GenBank/DDBJ databases">
        <authorList>
            <person name="Meier V. D."/>
        </authorList>
    </citation>
    <scope>NUCLEOTIDE SEQUENCE</scope>
    <source>
        <strain evidence="1">AVDCRST_MAG95</strain>
    </source>
</reference>
<organism evidence="1">
    <name type="scientific">uncultured Adhaeribacter sp</name>
    <dbReference type="NCBI Taxonomy" id="448109"/>
    <lineage>
        <taxon>Bacteria</taxon>
        <taxon>Pseudomonadati</taxon>
        <taxon>Bacteroidota</taxon>
        <taxon>Cytophagia</taxon>
        <taxon>Cytophagales</taxon>
        <taxon>Hymenobacteraceae</taxon>
        <taxon>Adhaeribacter</taxon>
        <taxon>environmental samples</taxon>
    </lineage>
</organism>
<evidence type="ECO:0000313" key="1">
    <source>
        <dbReference type="EMBL" id="CAA9275061.1"/>
    </source>
</evidence>
<accession>A0A6J4JFR7</accession>
<proteinExistence type="predicted"/>
<name>A0A6J4JFR7_9BACT</name>
<dbReference type="AlphaFoldDB" id="A0A6J4JFR7"/>
<sequence length="58" mass="6777">MALEKHTRVTRTSILSPEQEALLDLYLKTLDHFCENLKASEKIQVEIETQHLKKILTK</sequence>
<gene>
    <name evidence="1" type="ORF">AVDCRST_MAG95-2974</name>
</gene>
<protein>
    <submittedName>
        <fullName evidence="1">Uncharacterized protein</fullName>
    </submittedName>
</protein>